<accession>X7EGG3</accession>
<dbReference type="PATRIC" id="fig|1449350.3.peg.1625"/>
<comment type="caution">
    <text evidence="1">The sequence shown here is derived from an EMBL/GenBank/DDBJ whole genome shotgun (WGS) entry which is preliminary data.</text>
</comment>
<dbReference type="InterPro" id="IPR009702">
    <property type="entry name" value="DUF1284"/>
</dbReference>
<evidence type="ECO:0000313" key="1">
    <source>
        <dbReference type="EMBL" id="ETX15194.1"/>
    </source>
</evidence>
<protein>
    <submittedName>
        <fullName evidence="1">2Fe-2S ferredoxin</fullName>
    </submittedName>
</protein>
<dbReference type="Proteomes" id="UP000022447">
    <property type="component" value="Unassembled WGS sequence"/>
</dbReference>
<keyword evidence="2" id="KW-1185">Reference proteome</keyword>
<dbReference type="EMBL" id="JALZ01000006">
    <property type="protein sequence ID" value="ETX15194.1"/>
    <property type="molecule type" value="Genomic_DNA"/>
</dbReference>
<sequence>MTVRLRPHHLLCVLTYVGAGYTPAFTANMDRVVGRLSRREPVRIVAGPDDICVPLSSDPSAHCHGPRVRTRDRRAARDGTRHLGHPIVPGATFTLDAATLARLRRSFARGRVRSACTGCPWSALCTSVSRRAYPGTRLS</sequence>
<proteinExistence type="predicted"/>
<evidence type="ECO:0000313" key="2">
    <source>
        <dbReference type="Proteomes" id="UP000022447"/>
    </source>
</evidence>
<dbReference type="eggNOG" id="COG3543">
    <property type="taxonomic scope" value="Bacteria"/>
</dbReference>
<name>X7EGG3_9RHOB</name>
<dbReference type="STRING" id="1449350.OCH239_18105"/>
<dbReference type="Pfam" id="PF06935">
    <property type="entry name" value="DUF1284"/>
    <property type="match status" value="1"/>
</dbReference>
<dbReference type="OrthoDB" id="6195504at2"/>
<reference evidence="1 2" key="1">
    <citation type="submission" date="2014-01" db="EMBL/GenBank/DDBJ databases">
        <title>Roseivivax halodurans JCM 10272 Genome Sequencing.</title>
        <authorList>
            <person name="Lai Q."/>
            <person name="Li G."/>
            <person name="Shao Z."/>
        </authorList>
    </citation>
    <scope>NUCLEOTIDE SEQUENCE [LARGE SCALE GENOMIC DNA]</scope>
    <source>
        <strain evidence="1 2">JCM 10272</strain>
    </source>
</reference>
<gene>
    <name evidence="1" type="ORF">OCH239_18105</name>
</gene>
<dbReference type="RefSeq" id="WP_037260694.1">
    <property type="nucleotide sequence ID" value="NZ_JALZ01000006.1"/>
</dbReference>
<organism evidence="1 2">
    <name type="scientific">Roseivivax halodurans JCM 10272</name>
    <dbReference type="NCBI Taxonomy" id="1449350"/>
    <lineage>
        <taxon>Bacteria</taxon>
        <taxon>Pseudomonadati</taxon>
        <taxon>Pseudomonadota</taxon>
        <taxon>Alphaproteobacteria</taxon>
        <taxon>Rhodobacterales</taxon>
        <taxon>Roseobacteraceae</taxon>
        <taxon>Roseivivax</taxon>
    </lineage>
</organism>
<dbReference type="AlphaFoldDB" id="X7EGG3"/>